<organism evidence="1">
    <name type="scientific">Anguilla anguilla</name>
    <name type="common">European freshwater eel</name>
    <name type="synonym">Muraena anguilla</name>
    <dbReference type="NCBI Taxonomy" id="7936"/>
    <lineage>
        <taxon>Eukaryota</taxon>
        <taxon>Metazoa</taxon>
        <taxon>Chordata</taxon>
        <taxon>Craniata</taxon>
        <taxon>Vertebrata</taxon>
        <taxon>Euteleostomi</taxon>
        <taxon>Actinopterygii</taxon>
        <taxon>Neopterygii</taxon>
        <taxon>Teleostei</taxon>
        <taxon>Anguilliformes</taxon>
        <taxon>Anguillidae</taxon>
        <taxon>Anguilla</taxon>
    </lineage>
</organism>
<evidence type="ECO:0000313" key="1">
    <source>
        <dbReference type="EMBL" id="JAH16423.1"/>
    </source>
</evidence>
<protein>
    <submittedName>
        <fullName evidence="1">Uncharacterized protein</fullName>
    </submittedName>
</protein>
<reference evidence="1" key="2">
    <citation type="journal article" date="2015" name="Fish Shellfish Immunol.">
        <title>Early steps in the European eel (Anguilla anguilla)-Vibrio vulnificus interaction in the gills: Role of the RtxA13 toxin.</title>
        <authorList>
            <person name="Callol A."/>
            <person name="Pajuelo D."/>
            <person name="Ebbesson L."/>
            <person name="Teles M."/>
            <person name="MacKenzie S."/>
            <person name="Amaro C."/>
        </authorList>
    </citation>
    <scope>NUCLEOTIDE SEQUENCE</scope>
</reference>
<reference evidence="1" key="1">
    <citation type="submission" date="2014-11" db="EMBL/GenBank/DDBJ databases">
        <authorList>
            <person name="Amaro Gonzalez C."/>
        </authorList>
    </citation>
    <scope>NUCLEOTIDE SEQUENCE</scope>
</reference>
<dbReference type="EMBL" id="GBXM01092154">
    <property type="protein sequence ID" value="JAH16423.1"/>
    <property type="molecule type" value="Transcribed_RNA"/>
</dbReference>
<accession>A0A0E9QK19</accession>
<sequence>MTDTDEDCSKVSRMSPLKWPLCETSAVEGLLSLSSCDTSICSKSLVNRDCMDKLLSQNINAAVIWKE</sequence>
<proteinExistence type="predicted"/>
<dbReference type="AlphaFoldDB" id="A0A0E9QK19"/>
<name>A0A0E9QK19_ANGAN</name>